<evidence type="ECO:0000256" key="2">
    <source>
        <dbReference type="PROSITE-ProRule" id="PRU10007"/>
    </source>
</evidence>
<sequence length="521" mass="58284">MESTPMLGHKMRTIRSISPLTQETIGCYPIATEEEVNATIHRANKALLHWSRLTPRQRGDYLKQLRRVLAAQAEQLVSTIHQEIGKPLQEVYGAEILPSLSAIKWLEQQIAHYLRPRRLRQVTLAPQPYGVVGIIGTWNYPLWLNLTPILWALAAGNTVVWKPSELATASSFALQSCLEQAELPVFLVIGDAQVGQALCRSSIQKLAFTGSTATGRSILSTLAQGPTPAVMELSGNDASIVTAYADLPSAARCLVWARCCNAGQSCVAPQRIFVHQKCYHEFLTLCQQQMERLQLEQELTPLRTENLRSNLHQRVQAACAQGAELLTGGYALSRTGYFYAPTLVADCTDDMALMQEDLFGPVLAVSSVHSDEEAVERANRSEFTLGVSIWTKDRQHGRFLAQQLRAAVVTINEVELLIAANPAIPFGGWRLSGFGKQRGREGLDEFVVWKAIYHTSPFKRRYHLFPYHHANVHLLRSLVELYIPSSLHHRLQALFSLFAAVLSWRREHQYALKNNVHRGGK</sequence>
<reference evidence="6" key="1">
    <citation type="submission" date="2013-03" db="EMBL/GenBank/DDBJ databases">
        <title>Genome sequence of Chthonomonas calidirosea, the first sequenced genome from the Armatimonadetes phylum (formally candidate division OP10).</title>
        <authorList>
            <person name="Lee K.C.Y."/>
            <person name="Morgan X.C."/>
            <person name="Dunfield P.F."/>
            <person name="Tamas I."/>
            <person name="Houghton K.M."/>
            <person name="Vyssotski M."/>
            <person name="Ryan J.L.J."/>
            <person name="Lagutin K."/>
            <person name="McDonald I.R."/>
            <person name="Stott M.B."/>
        </authorList>
    </citation>
    <scope>NUCLEOTIDE SEQUENCE [LARGE SCALE GENOMIC DNA]</scope>
    <source>
        <strain evidence="6">DSM 23976 / ICMP 18418 / T49</strain>
    </source>
</reference>
<evidence type="ECO:0000256" key="3">
    <source>
        <dbReference type="RuleBase" id="RU003345"/>
    </source>
</evidence>
<keyword evidence="1 3" id="KW-0560">Oxidoreductase</keyword>
<dbReference type="KEGG" id="ccz:CCALI_00232"/>
<dbReference type="InParanoid" id="S0ESD2"/>
<dbReference type="SUPFAM" id="SSF53720">
    <property type="entry name" value="ALDH-like"/>
    <property type="match status" value="1"/>
</dbReference>
<organism evidence="5 6">
    <name type="scientific">Chthonomonas calidirosea (strain DSM 23976 / ICMP 18418 / T49)</name>
    <dbReference type="NCBI Taxonomy" id="1303518"/>
    <lineage>
        <taxon>Bacteria</taxon>
        <taxon>Bacillati</taxon>
        <taxon>Armatimonadota</taxon>
        <taxon>Chthonomonadia</taxon>
        <taxon>Chthonomonadales</taxon>
        <taxon>Chthonomonadaceae</taxon>
        <taxon>Chthonomonas</taxon>
    </lineage>
</organism>
<dbReference type="PROSITE" id="PS00687">
    <property type="entry name" value="ALDEHYDE_DEHYDR_GLU"/>
    <property type="match status" value="1"/>
</dbReference>
<dbReference type="EC" id="1.2.1.16" evidence="5"/>
<dbReference type="InterPro" id="IPR029510">
    <property type="entry name" value="Ald_DH_CS_GLU"/>
</dbReference>
<gene>
    <name evidence="5" type="ORF">CCALI_00232</name>
</gene>
<feature type="domain" description="Aldehyde dehydrogenase" evidence="4">
    <location>
        <begin position="12"/>
        <end position="452"/>
    </location>
</feature>
<dbReference type="AlphaFoldDB" id="S0ESD2"/>
<dbReference type="Gene3D" id="3.40.309.10">
    <property type="entry name" value="Aldehyde Dehydrogenase, Chain A, domain 2"/>
    <property type="match status" value="1"/>
</dbReference>
<dbReference type="InterPro" id="IPR050740">
    <property type="entry name" value="Aldehyde_DH_Superfamily"/>
</dbReference>
<dbReference type="PATRIC" id="fig|1303518.3.peg.232"/>
<dbReference type="InterPro" id="IPR016161">
    <property type="entry name" value="Ald_DH/histidinol_DH"/>
</dbReference>
<dbReference type="PANTHER" id="PTHR43353">
    <property type="entry name" value="SUCCINATE-SEMIALDEHYDE DEHYDROGENASE, MITOCHONDRIAL"/>
    <property type="match status" value="1"/>
</dbReference>
<dbReference type="Proteomes" id="UP000014227">
    <property type="component" value="Chromosome I"/>
</dbReference>
<dbReference type="GO" id="GO:0004777">
    <property type="term" value="F:succinate-semialdehyde dehydrogenase (NAD+) activity"/>
    <property type="evidence" value="ECO:0007669"/>
    <property type="project" value="TreeGrafter"/>
</dbReference>
<dbReference type="eggNOG" id="COG1012">
    <property type="taxonomic scope" value="Bacteria"/>
</dbReference>
<accession>S0ESD2</accession>
<keyword evidence="6" id="KW-1185">Reference proteome</keyword>
<dbReference type="HOGENOM" id="CLU_005391_1_0_0"/>
<dbReference type="InterPro" id="IPR016163">
    <property type="entry name" value="Ald_DH_C"/>
</dbReference>
<evidence type="ECO:0000256" key="1">
    <source>
        <dbReference type="ARBA" id="ARBA00023002"/>
    </source>
</evidence>
<protein>
    <submittedName>
        <fullName evidence="5">NAD-dependent aldehyde dehydrogenases</fullName>
        <ecNumber evidence="5">1.2.1.16</ecNumber>
    </submittedName>
</protein>
<dbReference type="GO" id="GO:0009450">
    <property type="term" value="P:gamma-aminobutyric acid catabolic process"/>
    <property type="evidence" value="ECO:0007669"/>
    <property type="project" value="TreeGrafter"/>
</dbReference>
<dbReference type="STRING" id="454171.CP488_00925"/>
<dbReference type="OrthoDB" id="9812625at2"/>
<dbReference type="Gene3D" id="3.40.605.10">
    <property type="entry name" value="Aldehyde Dehydrogenase, Chain A, domain 1"/>
    <property type="match status" value="1"/>
</dbReference>
<proteinExistence type="inferred from homology"/>
<evidence type="ECO:0000313" key="5">
    <source>
        <dbReference type="EMBL" id="CCW34069.1"/>
    </source>
</evidence>
<dbReference type="InterPro" id="IPR016162">
    <property type="entry name" value="Ald_DH_N"/>
</dbReference>
<feature type="active site" evidence="2">
    <location>
        <position position="232"/>
    </location>
</feature>
<dbReference type="Pfam" id="PF00171">
    <property type="entry name" value="Aldedh"/>
    <property type="match status" value="1"/>
</dbReference>
<dbReference type="PANTHER" id="PTHR43353:SF6">
    <property type="entry name" value="CYTOPLASMIC ALDEHYDE DEHYDROGENASE (EUROFUNG)"/>
    <property type="match status" value="1"/>
</dbReference>
<dbReference type="InterPro" id="IPR015590">
    <property type="entry name" value="Aldehyde_DH_dom"/>
</dbReference>
<evidence type="ECO:0000259" key="4">
    <source>
        <dbReference type="Pfam" id="PF00171"/>
    </source>
</evidence>
<comment type="similarity">
    <text evidence="3">Belongs to the aldehyde dehydrogenase family.</text>
</comment>
<name>S0ESD2_CHTCT</name>
<dbReference type="RefSeq" id="WP_016481633.1">
    <property type="nucleotide sequence ID" value="NC_021487.1"/>
</dbReference>
<dbReference type="EMBL" id="HF951689">
    <property type="protein sequence ID" value="CCW34069.1"/>
    <property type="molecule type" value="Genomic_DNA"/>
</dbReference>
<evidence type="ECO:0000313" key="6">
    <source>
        <dbReference type="Proteomes" id="UP000014227"/>
    </source>
</evidence>